<dbReference type="Proteomes" id="UP000007801">
    <property type="component" value="Unassembled WGS sequence"/>
</dbReference>
<dbReference type="InParanoid" id="B3MMK1"/>
<sequence>MKGYEEVIFTDQLLHHRCVGQQIQATREAWERNCAWFPVAQRKMYARYPEIYEECLEKYGNDHFEYYANRIRMRGQYRVKTKSYLERQLKESEISMDHIKDYVVSPTTNGEYGSILPMKLFYCL</sequence>
<organism evidence="1 2">
    <name type="scientific">Drosophila ananassae</name>
    <name type="common">Fruit fly</name>
    <dbReference type="NCBI Taxonomy" id="7217"/>
    <lineage>
        <taxon>Eukaryota</taxon>
        <taxon>Metazoa</taxon>
        <taxon>Ecdysozoa</taxon>
        <taxon>Arthropoda</taxon>
        <taxon>Hexapoda</taxon>
        <taxon>Insecta</taxon>
        <taxon>Pterygota</taxon>
        <taxon>Neoptera</taxon>
        <taxon>Endopterygota</taxon>
        <taxon>Diptera</taxon>
        <taxon>Brachycera</taxon>
        <taxon>Muscomorpha</taxon>
        <taxon>Ephydroidea</taxon>
        <taxon>Drosophilidae</taxon>
        <taxon>Drosophila</taxon>
        <taxon>Sophophora</taxon>
    </lineage>
</organism>
<name>B3MMK1_DROAN</name>
<dbReference type="OMA" id="LMMHGVI"/>
<dbReference type="KEGG" id="dan:6497605"/>
<keyword evidence="2" id="KW-1185">Reference proteome</keyword>
<dbReference type="EMBL" id="CH902620">
    <property type="protein sequence ID" value="EDV30947.1"/>
    <property type="molecule type" value="Genomic_DNA"/>
</dbReference>
<gene>
    <name evidence="1" type="primary">Dana\GF14786</name>
    <name evidence="1" type="synonym">dana_GLEANR_15552</name>
    <name evidence="1" type="ORF">GF14786</name>
</gene>
<dbReference type="PhylomeDB" id="B3MMK1"/>
<accession>B3MMK1</accession>
<protein>
    <submittedName>
        <fullName evidence="1">Uncharacterized protein</fullName>
    </submittedName>
</protein>
<dbReference type="AlphaFoldDB" id="B3MMK1"/>
<evidence type="ECO:0000313" key="1">
    <source>
        <dbReference type="EMBL" id="EDV30947.1"/>
    </source>
</evidence>
<reference evidence="1 2" key="1">
    <citation type="journal article" date="2007" name="Nature">
        <title>Evolution of genes and genomes on the Drosophila phylogeny.</title>
        <authorList>
            <consortium name="Drosophila 12 Genomes Consortium"/>
            <person name="Clark A.G."/>
            <person name="Eisen M.B."/>
            <person name="Smith D.R."/>
            <person name="Bergman C.M."/>
            <person name="Oliver B."/>
            <person name="Markow T.A."/>
            <person name="Kaufman T.C."/>
            <person name="Kellis M."/>
            <person name="Gelbart W."/>
            <person name="Iyer V.N."/>
            <person name="Pollard D.A."/>
            <person name="Sackton T.B."/>
            <person name="Larracuente A.M."/>
            <person name="Singh N.D."/>
            <person name="Abad J.P."/>
            <person name="Abt D.N."/>
            <person name="Adryan B."/>
            <person name="Aguade M."/>
            <person name="Akashi H."/>
            <person name="Anderson W.W."/>
            <person name="Aquadro C.F."/>
            <person name="Ardell D.H."/>
            <person name="Arguello R."/>
            <person name="Artieri C.G."/>
            <person name="Barbash D.A."/>
            <person name="Barker D."/>
            <person name="Barsanti P."/>
            <person name="Batterham P."/>
            <person name="Batzoglou S."/>
            <person name="Begun D."/>
            <person name="Bhutkar A."/>
            <person name="Blanco E."/>
            <person name="Bosak S.A."/>
            <person name="Bradley R.K."/>
            <person name="Brand A.D."/>
            <person name="Brent M.R."/>
            <person name="Brooks A.N."/>
            <person name="Brown R.H."/>
            <person name="Butlin R.K."/>
            <person name="Caggese C."/>
            <person name="Calvi B.R."/>
            <person name="Bernardo de Carvalho A."/>
            <person name="Caspi A."/>
            <person name="Castrezana S."/>
            <person name="Celniker S.E."/>
            <person name="Chang J.L."/>
            <person name="Chapple C."/>
            <person name="Chatterji S."/>
            <person name="Chinwalla A."/>
            <person name="Civetta A."/>
            <person name="Clifton S.W."/>
            <person name="Comeron J.M."/>
            <person name="Costello J.C."/>
            <person name="Coyne J.A."/>
            <person name="Daub J."/>
            <person name="David R.G."/>
            <person name="Delcher A.L."/>
            <person name="Delehaunty K."/>
            <person name="Do C.B."/>
            <person name="Ebling H."/>
            <person name="Edwards K."/>
            <person name="Eickbush T."/>
            <person name="Evans J.D."/>
            <person name="Filipski A."/>
            <person name="Findeiss S."/>
            <person name="Freyhult E."/>
            <person name="Fulton L."/>
            <person name="Fulton R."/>
            <person name="Garcia A.C."/>
            <person name="Gardiner A."/>
            <person name="Garfield D.A."/>
            <person name="Garvin B.E."/>
            <person name="Gibson G."/>
            <person name="Gilbert D."/>
            <person name="Gnerre S."/>
            <person name="Godfrey J."/>
            <person name="Good R."/>
            <person name="Gotea V."/>
            <person name="Gravely B."/>
            <person name="Greenberg A.J."/>
            <person name="Griffiths-Jones S."/>
            <person name="Gross S."/>
            <person name="Guigo R."/>
            <person name="Gustafson E.A."/>
            <person name="Haerty W."/>
            <person name="Hahn M.W."/>
            <person name="Halligan D.L."/>
            <person name="Halpern A.L."/>
            <person name="Halter G.M."/>
            <person name="Han M.V."/>
            <person name="Heger A."/>
            <person name="Hillier L."/>
            <person name="Hinrichs A.S."/>
            <person name="Holmes I."/>
            <person name="Hoskins R.A."/>
            <person name="Hubisz M.J."/>
            <person name="Hultmark D."/>
            <person name="Huntley M.A."/>
            <person name="Jaffe D.B."/>
            <person name="Jagadeeshan S."/>
            <person name="Jeck W.R."/>
            <person name="Johnson J."/>
            <person name="Jones C.D."/>
            <person name="Jordan W.C."/>
            <person name="Karpen G.H."/>
            <person name="Kataoka E."/>
            <person name="Keightley P.D."/>
            <person name="Kheradpour P."/>
            <person name="Kirkness E.F."/>
            <person name="Koerich L.B."/>
            <person name="Kristiansen K."/>
            <person name="Kudrna D."/>
            <person name="Kulathinal R.J."/>
            <person name="Kumar S."/>
            <person name="Kwok R."/>
            <person name="Lander E."/>
            <person name="Langley C.H."/>
            <person name="Lapoint R."/>
            <person name="Lazzaro B.P."/>
            <person name="Lee S.J."/>
            <person name="Levesque L."/>
            <person name="Li R."/>
            <person name="Lin C.F."/>
            <person name="Lin M.F."/>
            <person name="Lindblad-Toh K."/>
            <person name="Llopart A."/>
            <person name="Long M."/>
            <person name="Low L."/>
            <person name="Lozovsky E."/>
            <person name="Lu J."/>
            <person name="Luo M."/>
            <person name="Machado C.A."/>
            <person name="Makalowski W."/>
            <person name="Marzo M."/>
            <person name="Matsuda M."/>
            <person name="Matzkin L."/>
            <person name="McAllister B."/>
            <person name="McBride C.S."/>
            <person name="McKernan B."/>
            <person name="McKernan K."/>
            <person name="Mendez-Lago M."/>
            <person name="Minx P."/>
            <person name="Mollenhauer M.U."/>
            <person name="Montooth K."/>
            <person name="Mount S.M."/>
            <person name="Mu X."/>
            <person name="Myers E."/>
            <person name="Negre B."/>
            <person name="Newfeld S."/>
            <person name="Nielsen R."/>
            <person name="Noor M.A."/>
            <person name="O'Grady P."/>
            <person name="Pachter L."/>
            <person name="Papaceit M."/>
            <person name="Parisi M.J."/>
            <person name="Parisi M."/>
            <person name="Parts L."/>
            <person name="Pedersen J.S."/>
            <person name="Pesole G."/>
            <person name="Phillippy A.M."/>
            <person name="Ponting C.P."/>
            <person name="Pop M."/>
            <person name="Porcelli D."/>
            <person name="Powell J.R."/>
            <person name="Prohaska S."/>
            <person name="Pruitt K."/>
            <person name="Puig M."/>
            <person name="Quesneville H."/>
            <person name="Ram K.R."/>
            <person name="Rand D."/>
            <person name="Rasmussen M.D."/>
            <person name="Reed L.K."/>
            <person name="Reenan R."/>
            <person name="Reily A."/>
            <person name="Remington K.A."/>
            <person name="Rieger T.T."/>
            <person name="Ritchie M.G."/>
            <person name="Robin C."/>
            <person name="Rogers Y.H."/>
            <person name="Rohde C."/>
            <person name="Rozas J."/>
            <person name="Rubenfield M.J."/>
            <person name="Ruiz A."/>
            <person name="Russo S."/>
            <person name="Salzberg S.L."/>
            <person name="Sanchez-Gracia A."/>
            <person name="Saranga D.J."/>
            <person name="Sato H."/>
            <person name="Schaeffer S.W."/>
            <person name="Schatz M.C."/>
            <person name="Schlenke T."/>
            <person name="Schwartz R."/>
            <person name="Segarra C."/>
            <person name="Singh R.S."/>
            <person name="Sirot L."/>
            <person name="Sirota M."/>
            <person name="Sisneros N.B."/>
            <person name="Smith C.D."/>
            <person name="Smith T.F."/>
            <person name="Spieth J."/>
            <person name="Stage D.E."/>
            <person name="Stark A."/>
            <person name="Stephan W."/>
            <person name="Strausberg R.L."/>
            <person name="Strempel S."/>
            <person name="Sturgill D."/>
            <person name="Sutton G."/>
            <person name="Sutton G.G."/>
            <person name="Tao W."/>
            <person name="Teichmann S."/>
            <person name="Tobari Y.N."/>
            <person name="Tomimura Y."/>
            <person name="Tsolas J.M."/>
            <person name="Valente V.L."/>
            <person name="Venter E."/>
            <person name="Venter J.C."/>
            <person name="Vicario S."/>
            <person name="Vieira F.G."/>
            <person name="Vilella A.J."/>
            <person name="Villasante A."/>
            <person name="Walenz B."/>
            <person name="Wang J."/>
            <person name="Wasserman M."/>
            <person name="Watts T."/>
            <person name="Wilson D."/>
            <person name="Wilson R.K."/>
            <person name="Wing R.A."/>
            <person name="Wolfner M.F."/>
            <person name="Wong A."/>
            <person name="Wong G.K."/>
            <person name="Wu C.I."/>
            <person name="Wu G."/>
            <person name="Yamamoto D."/>
            <person name="Yang H.P."/>
            <person name="Yang S.P."/>
            <person name="Yorke J.A."/>
            <person name="Yoshida K."/>
            <person name="Zdobnov E."/>
            <person name="Zhang P."/>
            <person name="Zhang Y."/>
            <person name="Zimin A.V."/>
            <person name="Baldwin J."/>
            <person name="Abdouelleil A."/>
            <person name="Abdulkadir J."/>
            <person name="Abebe A."/>
            <person name="Abera B."/>
            <person name="Abreu J."/>
            <person name="Acer S.C."/>
            <person name="Aftuck L."/>
            <person name="Alexander A."/>
            <person name="An P."/>
            <person name="Anderson E."/>
            <person name="Anderson S."/>
            <person name="Arachi H."/>
            <person name="Azer M."/>
            <person name="Bachantsang P."/>
            <person name="Barry A."/>
            <person name="Bayul T."/>
            <person name="Berlin A."/>
            <person name="Bessette D."/>
            <person name="Bloom T."/>
            <person name="Blye J."/>
            <person name="Boguslavskiy L."/>
            <person name="Bonnet C."/>
            <person name="Boukhgalter B."/>
            <person name="Bourzgui I."/>
            <person name="Brown A."/>
            <person name="Cahill P."/>
            <person name="Channer S."/>
            <person name="Cheshatsang Y."/>
            <person name="Chuda L."/>
            <person name="Citroen M."/>
            <person name="Collymore A."/>
            <person name="Cooke P."/>
            <person name="Costello M."/>
            <person name="D'Aco K."/>
            <person name="Daza R."/>
            <person name="De Haan G."/>
            <person name="DeGray S."/>
            <person name="DeMaso C."/>
            <person name="Dhargay N."/>
            <person name="Dooley K."/>
            <person name="Dooley E."/>
            <person name="Doricent M."/>
            <person name="Dorje P."/>
            <person name="Dorjee K."/>
            <person name="Dupes A."/>
            <person name="Elong R."/>
            <person name="Falk J."/>
            <person name="Farina A."/>
            <person name="Faro S."/>
            <person name="Ferguson D."/>
            <person name="Fisher S."/>
            <person name="Foley C.D."/>
            <person name="Franke A."/>
            <person name="Friedrich D."/>
            <person name="Gadbois L."/>
            <person name="Gearin G."/>
            <person name="Gearin C.R."/>
            <person name="Giannoukos G."/>
            <person name="Goode T."/>
            <person name="Graham J."/>
            <person name="Grandbois E."/>
            <person name="Grewal S."/>
            <person name="Gyaltsen K."/>
            <person name="Hafez N."/>
            <person name="Hagos B."/>
            <person name="Hall J."/>
            <person name="Henson C."/>
            <person name="Hollinger A."/>
            <person name="Honan T."/>
            <person name="Huard M.D."/>
            <person name="Hughes L."/>
            <person name="Hurhula B."/>
            <person name="Husby M.E."/>
            <person name="Kamat A."/>
            <person name="Kanga B."/>
            <person name="Kashin S."/>
            <person name="Khazanovich D."/>
            <person name="Kisner P."/>
            <person name="Lance K."/>
            <person name="Lara M."/>
            <person name="Lee W."/>
            <person name="Lennon N."/>
            <person name="Letendre F."/>
            <person name="LeVine R."/>
            <person name="Lipovsky A."/>
            <person name="Liu X."/>
            <person name="Liu J."/>
            <person name="Liu S."/>
            <person name="Lokyitsang T."/>
            <person name="Lokyitsang Y."/>
            <person name="Lubonja R."/>
            <person name="Lui A."/>
            <person name="MacDonald P."/>
            <person name="Magnisalis V."/>
            <person name="Maru K."/>
            <person name="Matthews C."/>
            <person name="McCusker W."/>
            <person name="McDonough S."/>
            <person name="Mehta T."/>
            <person name="Meldrim J."/>
            <person name="Meneus L."/>
            <person name="Mihai O."/>
            <person name="Mihalev A."/>
            <person name="Mihova T."/>
            <person name="Mittelman R."/>
            <person name="Mlenga V."/>
            <person name="Montmayeur A."/>
            <person name="Mulrain L."/>
            <person name="Navidi A."/>
            <person name="Naylor J."/>
            <person name="Negash T."/>
            <person name="Nguyen T."/>
            <person name="Nguyen N."/>
            <person name="Nicol R."/>
            <person name="Norbu C."/>
            <person name="Norbu N."/>
            <person name="Novod N."/>
            <person name="O'Neill B."/>
            <person name="Osman S."/>
            <person name="Markiewicz E."/>
            <person name="Oyono O.L."/>
            <person name="Patti C."/>
            <person name="Phunkhang P."/>
            <person name="Pierre F."/>
            <person name="Priest M."/>
            <person name="Raghuraman S."/>
            <person name="Rege F."/>
            <person name="Reyes R."/>
            <person name="Rise C."/>
            <person name="Rogov P."/>
            <person name="Ross K."/>
            <person name="Ryan E."/>
            <person name="Settipalli S."/>
            <person name="Shea T."/>
            <person name="Sherpa N."/>
            <person name="Shi L."/>
            <person name="Shih D."/>
            <person name="Sparrow T."/>
            <person name="Spaulding J."/>
            <person name="Stalker J."/>
            <person name="Stange-Thomann N."/>
            <person name="Stavropoulos S."/>
            <person name="Stone C."/>
            <person name="Strader C."/>
            <person name="Tesfaye S."/>
            <person name="Thomson T."/>
            <person name="Thoulutsang Y."/>
            <person name="Thoulutsang D."/>
            <person name="Topham K."/>
            <person name="Topping I."/>
            <person name="Tsamla T."/>
            <person name="Vassiliev H."/>
            <person name="Vo A."/>
            <person name="Wangchuk T."/>
            <person name="Wangdi T."/>
            <person name="Weiand M."/>
            <person name="Wilkinson J."/>
            <person name="Wilson A."/>
            <person name="Yadav S."/>
            <person name="Young G."/>
            <person name="Yu Q."/>
            <person name="Zembek L."/>
            <person name="Zhong D."/>
            <person name="Zimmer A."/>
            <person name="Zwirko Z."/>
            <person name="Jaffe D.B."/>
            <person name="Alvarez P."/>
            <person name="Brockman W."/>
            <person name="Butler J."/>
            <person name="Chin C."/>
            <person name="Gnerre S."/>
            <person name="Grabherr M."/>
            <person name="Kleber M."/>
            <person name="Mauceli E."/>
            <person name="MacCallum I."/>
        </authorList>
    </citation>
    <scope>NUCLEOTIDE SEQUENCE [LARGE SCALE GENOMIC DNA]</scope>
    <source>
        <strain evidence="2">Tucson 14024-0371.13</strain>
    </source>
</reference>
<evidence type="ECO:0000313" key="2">
    <source>
        <dbReference type="Proteomes" id="UP000007801"/>
    </source>
</evidence>
<dbReference type="HOGENOM" id="CLU_2029073_0_0_1"/>
<proteinExistence type="predicted"/>
<dbReference type="GeneID" id="6497605"/>
<dbReference type="OrthoDB" id="7813456at2759"/>